<accession>A0A6G9YI05</accession>
<feature type="domain" description="Enoyl reductase (ER)" evidence="1">
    <location>
        <begin position="26"/>
        <end position="326"/>
    </location>
</feature>
<dbReference type="PANTHER" id="PTHR44013">
    <property type="entry name" value="ZINC-TYPE ALCOHOL DEHYDROGENASE-LIKE PROTEIN C16A3.02C"/>
    <property type="match status" value="1"/>
</dbReference>
<dbReference type="SUPFAM" id="SSF51735">
    <property type="entry name" value="NAD(P)-binding Rossmann-fold domains"/>
    <property type="match status" value="1"/>
</dbReference>
<dbReference type="EMBL" id="CP046172">
    <property type="protein sequence ID" value="QIS12573.1"/>
    <property type="molecule type" value="Genomic_DNA"/>
</dbReference>
<organism evidence="2 3">
    <name type="scientific">Nocardia arthritidis</name>
    <dbReference type="NCBI Taxonomy" id="228602"/>
    <lineage>
        <taxon>Bacteria</taxon>
        <taxon>Bacillati</taxon>
        <taxon>Actinomycetota</taxon>
        <taxon>Actinomycetes</taxon>
        <taxon>Mycobacteriales</taxon>
        <taxon>Nocardiaceae</taxon>
        <taxon>Nocardia</taxon>
    </lineage>
</organism>
<name>A0A6G9YI05_9NOCA</name>
<dbReference type="KEGG" id="nah:F5544_23575"/>
<gene>
    <name evidence="2" type="ORF">F5544_23575</name>
</gene>
<evidence type="ECO:0000313" key="2">
    <source>
        <dbReference type="EMBL" id="QIS12573.1"/>
    </source>
</evidence>
<dbReference type="InterPro" id="IPR020843">
    <property type="entry name" value="ER"/>
</dbReference>
<dbReference type="Proteomes" id="UP000503540">
    <property type="component" value="Chromosome"/>
</dbReference>
<protein>
    <submittedName>
        <fullName evidence="2">Zinc-binding dehydrogenase</fullName>
    </submittedName>
</protein>
<dbReference type="Pfam" id="PF08240">
    <property type="entry name" value="ADH_N"/>
    <property type="match status" value="1"/>
</dbReference>
<reference evidence="2 3" key="1">
    <citation type="journal article" date="2019" name="ACS Chem. Biol.">
        <title>Identification and Mobilization of a Cryptic Antibiotic Biosynthesis Gene Locus from a Human-Pathogenic Nocardia Isolate.</title>
        <authorList>
            <person name="Herisse M."/>
            <person name="Ishida K."/>
            <person name="Porter J.L."/>
            <person name="Howden B."/>
            <person name="Hertweck C."/>
            <person name="Stinear T.P."/>
            <person name="Pidot S.J."/>
        </authorList>
    </citation>
    <scope>NUCLEOTIDE SEQUENCE [LARGE SCALE GENOMIC DNA]</scope>
    <source>
        <strain evidence="2 3">AUSMDU00012717</strain>
    </source>
</reference>
<evidence type="ECO:0000259" key="1">
    <source>
        <dbReference type="SMART" id="SM00829"/>
    </source>
</evidence>
<dbReference type="SUPFAM" id="SSF50129">
    <property type="entry name" value="GroES-like"/>
    <property type="match status" value="1"/>
</dbReference>
<evidence type="ECO:0000313" key="3">
    <source>
        <dbReference type="Proteomes" id="UP000503540"/>
    </source>
</evidence>
<dbReference type="SMART" id="SM00829">
    <property type="entry name" value="PKS_ER"/>
    <property type="match status" value="1"/>
</dbReference>
<dbReference type="Gene3D" id="3.40.50.720">
    <property type="entry name" value="NAD(P)-binding Rossmann-like Domain"/>
    <property type="match status" value="1"/>
</dbReference>
<keyword evidence="3" id="KW-1185">Reference proteome</keyword>
<dbReference type="Pfam" id="PF00107">
    <property type="entry name" value="ADH_zinc_N"/>
    <property type="match status" value="1"/>
</dbReference>
<dbReference type="PANTHER" id="PTHR44013:SF1">
    <property type="entry name" value="ZINC-TYPE ALCOHOL DEHYDROGENASE-LIKE PROTEIN C16A3.02C"/>
    <property type="match status" value="1"/>
</dbReference>
<dbReference type="Gene3D" id="3.90.180.10">
    <property type="entry name" value="Medium-chain alcohol dehydrogenases, catalytic domain"/>
    <property type="match status" value="1"/>
</dbReference>
<dbReference type="InterPro" id="IPR036291">
    <property type="entry name" value="NAD(P)-bd_dom_sf"/>
</dbReference>
<sequence length="328" mass="34115">MFSDRLSTATGEKEYGMRAVTVSSFGAPAELTATDRPAPGRDELLVRVEAAALNPVDRRIANGDLRVRLPHRFPLVPGTDGAGVVVGMGSRVTGFRIGQRVAGRFDTPPLGRGCFAEYAVISAHGLVAAIPDGLSAHIAAAVPVAGTAAHCLSQWVGTEGRKTVLIVGAAGGVGSFLVQLAALHGGYVIATARRQDVERLRALGAAEVVEYTESVVLDQVTAGYPDGVDVLIDLVGTPAQFRVFARTVRPGGVALSTTASADATHLHRLDLEGGNFQNTASAGDLAELLRDIAGKRITAPIEHAVRLDDVPALLGRVRGGRGKTIVTI</sequence>
<dbReference type="InterPro" id="IPR013149">
    <property type="entry name" value="ADH-like_C"/>
</dbReference>
<dbReference type="InterPro" id="IPR013154">
    <property type="entry name" value="ADH-like_N"/>
</dbReference>
<dbReference type="InterPro" id="IPR011032">
    <property type="entry name" value="GroES-like_sf"/>
</dbReference>
<dbReference type="AlphaFoldDB" id="A0A6G9YI05"/>
<proteinExistence type="predicted"/>
<dbReference type="CDD" id="cd05289">
    <property type="entry name" value="MDR_like_2"/>
    <property type="match status" value="1"/>
</dbReference>
<dbReference type="InterPro" id="IPR052733">
    <property type="entry name" value="Chloroplast_QOR"/>
</dbReference>
<dbReference type="GO" id="GO:0016491">
    <property type="term" value="F:oxidoreductase activity"/>
    <property type="evidence" value="ECO:0007669"/>
    <property type="project" value="InterPro"/>
</dbReference>